<proteinExistence type="predicted"/>
<evidence type="ECO:0000256" key="1">
    <source>
        <dbReference type="ARBA" id="ARBA00023242"/>
    </source>
</evidence>
<dbReference type="AlphaFoldDB" id="A0A9P8CDN7"/>
<comment type="caution">
    <text evidence="2">The sequence shown here is derived from an EMBL/GenBank/DDBJ whole genome shotgun (WGS) entry which is preliminary data.</text>
</comment>
<name>A0A9P8CDN7_9HELO</name>
<reference evidence="2" key="1">
    <citation type="journal article" date="2021" name="IMA Fungus">
        <title>Genomic characterization of three marine fungi, including Emericellopsis atlantica sp. nov. with signatures of a generalist lifestyle and marine biomass degradation.</title>
        <authorList>
            <person name="Hagestad O.C."/>
            <person name="Hou L."/>
            <person name="Andersen J.H."/>
            <person name="Hansen E.H."/>
            <person name="Altermark B."/>
            <person name="Li C."/>
            <person name="Kuhnert E."/>
            <person name="Cox R.J."/>
            <person name="Crous P.W."/>
            <person name="Spatafora J.W."/>
            <person name="Lail K."/>
            <person name="Amirebrahimi M."/>
            <person name="Lipzen A."/>
            <person name="Pangilinan J."/>
            <person name="Andreopoulos W."/>
            <person name="Hayes R.D."/>
            <person name="Ng V."/>
            <person name="Grigoriev I.V."/>
            <person name="Jackson S.A."/>
            <person name="Sutton T.D.S."/>
            <person name="Dobson A.D.W."/>
            <person name="Rama T."/>
        </authorList>
    </citation>
    <scope>NUCLEOTIDE SEQUENCE</scope>
    <source>
        <strain evidence="2">TRa3180A</strain>
    </source>
</reference>
<gene>
    <name evidence="2" type="ORF">BJ878DRAFT_225437</name>
</gene>
<keyword evidence="3" id="KW-1185">Reference proteome</keyword>
<keyword evidence="1" id="KW-0539">Nucleus</keyword>
<protein>
    <recommendedName>
        <fullName evidence="4">Zn(2)-C6 fungal-type domain-containing protein</fullName>
    </recommendedName>
</protein>
<evidence type="ECO:0000313" key="3">
    <source>
        <dbReference type="Proteomes" id="UP000887226"/>
    </source>
</evidence>
<dbReference type="GO" id="GO:0000981">
    <property type="term" value="F:DNA-binding transcription factor activity, RNA polymerase II-specific"/>
    <property type="evidence" value="ECO:0007669"/>
    <property type="project" value="InterPro"/>
</dbReference>
<organism evidence="2 3">
    <name type="scientific">Calycina marina</name>
    <dbReference type="NCBI Taxonomy" id="1763456"/>
    <lineage>
        <taxon>Eukaryota</taxon>
        <taxon>Fungi</taxon>
        <taxon>Dikarya</taxon>
        <taxon>Ascomycota</taxon>
        <taxon>Pezizomycotina</taxon>
        <taxon>Leotiomycetes</taxon>
        <taxon>Helotiales</taxon>
        <taxon>Pezizellaceae</taxon>
        <taxon>Calycina</taxon>
    </lineage>
</organism>
<dbReference type="Proteomes" id="UP000887226">
    <property type="component" value="Unassembled WGS sequence"/>
</dbReference>
<dbReference type="EMBL" id="MU254205">
    <property type="protein sequence ID" value="KAG9241486.1"/>
    <property type="molecule type" value="Genomic_DNA"/>
</dbReference>
<dbReference type="OrthoDB" id="4226666at2759"/>
<sequence>MVPNWAPEEPYMTNDSCWSQQTITQQQKQSAYSNDIPSHLSILSDSQSAHNSNVDSSTLTRDNAFKFGLGSPYGTYPPTQQYLDPNSQLVTGSLIHGPISPNQESDNEHDWDKVSATTSCANSPIRSHGSPRSDASWQIIDTPPESFDSPQSQTDHIHIFHSTLPGLFSPKLPKGRQRQLSSQEKKEALEVRKAGACWACHLSKIKCSPCSPGSPCQQCARLAGKRRFCWVPCFNDPLESLKPMFAPDYLNSGFTQPKVELFINQNVAHWGSQEIIVQMYWVLNDEWRPIQAGAVSLQLSDESELAFTYGTNKPTNQSFRRESVPLGIPLDSMCDMEKQCTTLVQETVMESPNHYVDIAYNTRDIDRLPERLLGIISNFYLAGLAAGDECETLRQALEVHVVETILGRTLSLDQHSLQQVERHSGRRYPPRSASRCLQRQVKLAFYKVQQDRILKVLENWGFMMWTGRKDTPLDKRWATSFTILLTLILVINKTLEAAYRFCESQINYHNANPIRERAKLHELVRLTEKELFERFKEIFHSSFKTTKGGKRSCNPIRDNTNAFRDKPVSDRVQRLVLELKNVMHDYGAKIREHKNGKGNATLHEQRYTNPGQLASIFLADFLDH</sequence>
<dbReference type="GO" id="GO:0008270">
    <property type="term" value="F:zinc ion binding"/>
    <property type="evidence" value="ECO:0007669"/>
    <property type="project" value="InterPro"/>
</dbReference>
<accession>A0A9P8CDN7</accession>
<dbReference type="CDD" id="cd00067">
    <property type="entry name" value="GAL4"/>
    <property type="match status" value="1"/>
</dbReference>
<dbReference type="PANTHER" id="PTHR35392:SF5">
    <property type="entry name" value="ZN(2)-C6 FUNGAL-TYPE DOMAIN-CONTAINING PROTEIN"/>
    <property type="match status" value="1"/>
</dbReference>
<dbReference type="PANTHER" id="PTHR35392">
    <property type="entry name" value="ZN(II)2CYS6 TRANSCRIPTION FACTOR (EUROFUNG)-RELATED-RELATED"/>
    <property type="match status" value="1"/>
</dbReference>
<evidence type="ECO:0000313" key="2">
    <source>
        <dbReference type="EMBL" id="KAG9241486.1"/>
    </source>
</evidence>
<dbReference type="InterPro" id="IPR001138">
    <property type="entry name" value="Zn2Cys6_DnaBD"/>
</dbReference>
<dbReference type="InterPro" id="IPR052973">
    <property type="entry name" value="Fungal_sec-metab_reg_TF"/>
</dbReference>
<evidence type="ECO:0008006" key="4">
    <source>
        <dbReference type="Google" id="ProtNLM"/>
    </source>
</evidence>